<feature type="compositionally biased region" description="Polar residues" evidence="1">
    <location>
        <begin position="404"/>
        <end position="423"/>
    </location>
</feature>
<feature type="compositionally biased region" description="Polar residues" evidence="1">
    <location>
        <begin position="44"/>
        <end position="53"/>
    </location>
</feature>
<dbReference type="EMBL" id="JH767570">
    <property type="protein sequence ID" value="EON64729.1"/>
    <property type="molecule type" value="Genomic_DNA"/>
</dbReference>
<feature type="compositionally biased region" description="Basic and acidic residues" evidence="1">
    <location>
        <begin position="470"/>
        <end position="485"/>
    </location>
</feature>
<feature type="region of interest" description="Disordered" evidence="1">
    <location>
        <begin position="1"/>
        <end position="96"/>
    </location>
</feature>
<dbReference type="eggNOG" id="ENOG502SJTA">
    <property type="taxonomic scope" value="Eukaryota"/>
</dbReference>
<feature type="compositionally biased region" description="Low complexity" evidence="1">
    <location>
        <begin position="392"/>
        <end position="403"/>
    </location>
</feature>
<gene>
    <name evidence="2" type="ORF">W97_03962</name>
</gene>
<sequence>MAYSYDPRSYSTRRQDARMSRSQSVDPHPRPGRYSYDPHYYPSIRTSAPSSPTHYPRPEAPTTRRWPPSPSVEDEADSLARELGGTTFDSNGGEACMRGAVDQEPLLLEVEQPQNTNAENRFVLVANDRRQDTPESDAVRRSRRASDKPVPPPIRTDLEETPVFTRREPSPYAYSRSTKSERNQSSSESFLSPDPVAPTSARLSVPTDQHQPPETSRRTAILSAPQPSKEGKTNKWGYDSKTSDESDLDQSEIANLRSRRQPARYSFTKVDLQKPNLRTSLHDAAETYDRPPPASSSPRHSAPSSSKQSSASSTSTSHAPSPRTTPVSRTTPGESISGISGRRYPSRPSSPVYLESAYTASPPRSPRLDARRDDYTPVAEPGSRPGSRKSSRPSSPVSWASGSQAYIASNLDLNSPDRQSTYPLASKSRPKPPSRLSSLVPQESTLAPSSPRDDSYSSSSARPAKALPYPEDHQPQLMPSEERFQHQPSSPRTSIDGGRKHFRTPSGGSALSPLTPLVSRMREGSSSRPTLASRHTVGETVPQLASESTRLPTRNSLRRDSSQLSSALSVTRPLPACHRSEASSKYDDWYVLDGCPGFHVCPDCLDLIIGRTPYQRYFKRARRRSLGARTKCDFSSPWIRLAWLMSLKQQRQSLDLLYSIASIVTSDLACPGDSQTSGLWYSLLDSYGDPIPDLYICARDIKSLEALFPSFRGSFAAIYQRDPRIKHLCSLRAPSRTFAPYLDCLAEIDERALRKGQPPDTRRLAQMVRENATRHACPRDNLVLNQAFYMVPALPEFTVCEECYDEVVFPALVAGSAVAGQFATEMRVLPGQQSCQLYSPRMRRVWQRAVEDADLIYLAKKARERKRIEVELQAQHKALLELMGKRDSGVAYAGAYAGGMGGEPRVSEELEKIRRAWKDWE</sequence>
<feature type="compositionally biased region" description="Polar residues" evidence="1">
    <location>
        <begin position="543"/>
        <end position="555"/>
    </location>
</feature>
<feature type="region of interest" description="Disordered" evidence="1">
    <location>
        <begin position="109"/>
        <end position="564"/>
    </location>
</feature>
<evidence type="ECO:0000313" key="3">
    <source>
        <dbReference type="Proteomes" id="UP000016924"/>
    </source>
</evidence>
<evidence type="ECO:0000313" key="2">
    <source>
        <dbReference type="EMBL" id="EON64729.1"/>
    </source>
</evidence>
<feature type="compositionally biased region" description="Basic and acidic residues" evidence="1">
    <location>
        <begin position="127"/>
        <end position="147"/>
    </location>
</feature>
<accession>R7YSD7</accession>
<dbReference type="AlphaFoldDB" id="R7YSD7"/>
<dbReference type="STRING" id="1168221.R7YSD7"/>
<name>R7YSD7_CONA1</name>
<protein>
    <submittedName>
        <fullName evidence="2">Uncharacterized protein</fullName>
    </submittedName>
</protein>
<feature type="compositionally biased region" description="Basic and acidic residues" evidence="1">
    <location>
        <begin position="366"/>
        <end position="375"/>
    </location>
</feature>
<proteinExistence type="predicted"/>
<organism evidence="2 3">
    <name type="scientific">Coniosporium apollinis (strain CBS 100218)</name>
    <name type="common">Rock-inhabiting black yeast</name>
    <dbReference type="NCBI Taxonomy" id="1168221"/>
    <lineage>
        <taxon>Eukaryota</taxon>
        <taxon>Fungi</taxon>
        <taxon>Dikarya</taxon>
        <taxon>Ascomycota</taxon>
        <taxon>Pezizomycotina</taxon>
        <taxon>Dothideomycetes</taxon>
        <taxon>Dothideomycetes incertae sedis</taxon>
        <taxon>Coniosporium</taxon>
    </lineage>
</organism>
<feature type="compositionally biased region" description="Basic and acidic residues" evidence="1">
    <location>
        <begin position="280"/>
        <end position="289"/>
    </location>
</feature>
<dbReference type="Proteomes" id="UP000016924">
    <property type="component" value="Unassembled WGS sequence"/>
</dbReference>
<reference evidence="3" key="1">
    <citation type="submission" date="2012-06" db="EMBL/GenBank/DDBJ databases">
        <title>The genome sequence of Coniosporium apollinis CBS 100218.</title>
        <authorList>
            <consortium name="The Broad Institute Genome Sequencing Platform"/>
            <person name="Cuomo C."/>
            <person name="Gorbushina A."/>
            <person name="Noack S."/>
            <person name="Walker B."/>
            <person name="Young S.K."/>
            <person name="Zeng Q."/>
            <person name="Gargeya S."/>
            <person name="Fitzgerald M."/>
            <person name="Haas B."/>
            <person name="Abouelleil A."/>
            <person name="Alvarado L."/>
            <person name="Arachchi H.M."/>
            <person name="Berlin A.M."/>
            <person name="Chapman S.B."/>
            <person name="Goldberg J."/>
            <person name="Griggs A."/>
            <person name="Gujja S."/>
            <person name="Hansen M."/>
            <person name="Howarth C."/>
            <person name="Imamovic A."/>
            <person name="Larimer J."/>
            <person name="McCowan C."/>
            <person name="Montmayeur A."/>
            <person name="Murphy C."/>
            <person name="Neiman D."/>
            <person name="Pearson M."/>
            <person name="Priest M."/>
            <person name="Roberts A."/>
            <person name="Saif S."/>
            <person name="Shea T."/>
            <person name="Sisk P."/>
            <person name="Sykes S."/>
            <person name="Wortman J."/>
            <person name="Nusbaum C."/>
            <person name="Birren B."/>
        </authorList>
    </citation>
    <scope>NUCLEOTIDE SEQUENCE [LARGE SCALE GENOMIC DNA]</scope>
    <source>
        <strain evidence="3">CBS 100218</strain>
    </source>
</reference>
<dbReference type="HOGENOM" id="CLU_010037_0_0_1"/>
<evidence type="ECO:0000256" key="1">
    <source>
        <dbReference type="SAM" id="MobiDB-lite"/>
    </source>
</evidence>
<keyword evidence="3" id="KW-1185">Reference proteome</keyword>
<feature type="compositionally biased region" description="Low complexity" evidence="1">
    <location>
        <begin position="296"/>
        <end position="351"/>
    </location>
</feature>
<dbReference type="OrthoDB" id="5296at2759"/>
<dbReference type="OMA" id="GYQDWYT"/>
<dbReference type="GeneID" id="19901273"/>
<dbReference type="RefSeq" id="XP_007780046.1">
    <property type="nucleotide sequence ID" value="XM_007781856.1"/>
</dbReference>